<feature type="signal peptide" evidence="1">
    <location>
        <begin position="1"/>
        <end position="19"/>
    </location>
</feature>
<sequence>MKKLSLLCILLFCGFLAYAQQAMILDDAILDAVDFFVSDLPSGSTIVVTNFEAENKELSDFIIQELLVAFSNTKRVKVVERSRLELLQSELNFNMSGSVSDETVQGIGRMMGAQILFSGSIGQYRDMYRMRVQAIVIETAEVIGIRTINIKYDPTLTGLLGRINPADAWKYQWLYTGFGLGYAEPFVQPEGVDFFSDLHMAFSLYAQFQPVDIFGIALGIYGDTYVGPVFSVLPTLTIRPSAFEIDLFFGAGIPLIRFENVVFMVGLRGGYKVGPGTMYTELLANGGPREYQDNHGKTHGTGFGVLNISLGYQMGFGQRKK</sequence>
<dbReference type="AlphaFoldDB" id="F5YHS8"/>
<dbReference type="OrthoDB" id="357088at2"/>
<evidence type="ECO:0008006" key="4">
    <source>
        <dbReference type="Google" id="ProtNLM"/>
    </source>
</evidence>
<reference evidence="2 3" key="2">
    <citation type="journal article" date="2011" name="ISME J.">
        <title>RNA-seq reveals cooperative metabolic interactions between two termite-gut spirochete species in co-culture.</title>
        <authorList>
            <person name="Rosenthal A.Z."/>
            <person name="Matson E.G."/>
            <person name="Eldar A."/>
            <person name="Leadbetter J.R."/>
        </authorList>
    </citation>
    <scope>NUCLEOTIDE SEQUENCE [LARGE SCALE GENOMIC DNA]</scope>
    <source>
        <strain evidence="3">ATCC BAA-887 / DSM 12427 / ZAS-2</strain>
    </source>
</reference>
<dbReference type="eggNOG" id="ENOG5031HFC">
    <property type="taxonomic scope" value="Bacteria"/>
</dbReference>
<organism evidence="2 3">
    <name type="scientific">Treponema primitia (strain ATCC BAA-887 / DSM 12427 / ZAS-2)</name>
    <dbReference type="NCBI Taxonomy" id="545694"/>
    <lineage>
        <taxon>Bacteria</taxon>
        <taxon>Pseudomonadati</taxon>
        <taxon>Spirochaetota</taxon>
        <taxon>Spirochaetia</taxon>
        <taxon>Spirochaetales</taxon>
        <taxon>Treponemataceae</taxon>
        <taxon>Treponema</taxon>
    </lineage>
</organism>
<evidence type="ECO:0000256" key="1">
    <source>
        <dbReference type="SAM" id="SignalP"/>
    </source>
</evidence>
<protein>
    <recommendedName>
        <fullName evidence="4">Curli production assembly/transport component CsgG</fullName>
    </recommendedName>
</protein>
<evidence type="ECO:0000313" key="2">
    <source>
        <dbReference type="EMBL" id="AEF86307.1"/>
    </source>
</evidence>
<name>F5YHS8_TREPZ</name>
<keyword evidence="3" id="KW-1185">Reference proteome</keyword>
<dbReference type="RefSeq" id="WP_015709066.1">
    <property type="nucleotide sequence ID" value="NC_015578.1"/>
</dbReference>
<dbReference type="Proteomes" id="UP000009223">
    <property type="component" value="Chromosome"/>
</dbReference>
<evidence type="ECO:0000313" key="3">
    <source>
        <dbReference type="Proteomes" id="UP000009223"/>
    </source>
</evidence>
<dbReference type="Pfam" id="PF03783">
    <property type="entry name" value="CsgG"/>
    <property type="match status" value="1"/>
</dbReference>
<accession>F5YHS8</accession>
<dbReference type="KEGG" id="tpi:TREPR_0995"/>
<dbReference type="EMBL" id="CP001843">
    <property type="protein sequence ID" value="AEF86307.1"/>
    <property type="molecule type" value="Genomic_DNA"/>
</dbReference>
<dbReference type="Gene3D" id="3.40.50.10610">
    <property type="entry name" value="ABC-type transport auxiliary lipoprotein component"/>
    <property type="match status" value="1"/>
</dbReference>
<gene>
    <name evidence="2" type="ordered locus">TREPR_0995</name>
</gene>
<dbReference type="InterPro" id="IPR005534">
    <property type="entry name" value="Curli_assmbl/transp-comp_CsgG"/>
</dbReference>
<dbReference type="GO" id="GO:0030288">
    <property type="term" value="C:outer membrane-bounded periplasmic space"/>
    <property type="evidence" value="ECO:0007669"/>
    <property type="project" value="InterPro"/>
</dbReference>
<dbReference type="HOGENOM" id="CLU_865844_0_0_12"/>
<reference evidence="3" key="1">
    <citation type="submission" date="2009-12" db="EMBL/GenBank/DDBJ databases">
        <title>Complete sequence of Treponema primitia strain ZAS-2.</title>
        <authorList>
            <person name="Tetu S.G."/>
            <person name="Matson E."/>
            <person name="Ren Q."/>
            <person name="Seshadri R."/>
            <person name="Elbourne L."/>
            <person name="Hassan K.A."/>
            <person name="Durkin A."/>
            <person name="Radune D."/>
            <person name="Mohamoud Y."/>
            <person name="Shay R."/>
            <person name="Jin S."/>
            <person name="Zhang X."/>
            <person name="Lucey K."/>
            <person name="Ballor N.R."/>
            <person name="Ottesen E."/>
            <person name="Rosenthal R."/>
            <person name="Allen A."/>
            <person name="Leadbetter J.R."/>
            <person name="Paulsen I.T."/>
        </authorList>
    </citation>
    <scope>NUCLEOTIDE SEQUENCE [LARGE SCALE GENOMIC DNA]</scope>
    <source>
        <strain evidence="3">ATCC BAA-887 / DSM 12427 / ZAS-2</strain>
    </source>
</reference>
<proteinExistence type="predicted"/>
<feature type="chain" id="PRO_5003336012" description="Curli production assembly/transport component CsgG" evidence="1">
    <location>
        <begin position="20"/>
        <end position="321"/>
    </location>
</feature>
<keyword evidence="1" id="KW-0732">Signal</keyword>